<reference evidence="10 11" key="1">
    <citation type="journal article" date="2011" name="Front. Microbiol.">
        <title>Genomic signatures of strain selection and enhancement in Bacillus atrophaeus var. globigii, a historical biowarfare simulant.</title>
        <authorList>
            <person name="Gibbons H.S."/>
            <person name="Broomall S.M."/>
            <person name="McNew L.A."/>
            <person name="Daligault H."/>
            <person name="Chapman C."/>
            <person name="Bruce D."/>
            <person name="Karavis M."/>
            <person name="Krepps M."/>
            <person name="McGregor P.A."/>
            <person name="Hong C."/>
            <person name="Park K.H."/>
            <person name="Akmal A."/>
            <person name="Feldman A."/>
            <person name="Lin J.S."/>
            <person name="Chang W.E."/>
            <person name="Higgs B.W."/>
            <person name="Demirev P."/>
            <person name="Lindquist J."/>
            <person name="Liem A."/>
            <person name="Fochler E."/>
            <person name="Read T.D."/>
            <person name="Tapia R."/>
            <person name="Johnson S."/>
            <person name="Bishop-Lilly K.A."/>
            <person name="Detter C."/>
            <person name="Han C."/>
            <person name="Sozhamannan S."/>
            <person name="Rosenzweig C.N."/>
            <person name="Skowronski E.W."/>
        </authorList>
    </citation>
    <scope>NUCLEOTIDE SEQUENCE [LARGE SCALE GENOMIC DNA]</scope>
    <source>
        <strain evidence="10 11">MLST1</strain>
    </source>
</reference>
<dbReference type="PIRSF" id="PIRSF000190">
    <property type="entry name" value="Pyd_amn-ph_oxd"/>
    <property type="match status" value="1"/>
</dbReference>
<name>A0A432W508_9GAMM</name>
<dbReference type="AlphaFoldDB" id="A0A432W508"/>
<feature type="binding site" evidence="5 7">
    <location>
        <begin position="76"/>
        <end position="77"/>
    </location>
    <ligand>
        <name>FMN</name>
        <dbReference type="ChEBI" id="CHEBI:58210"/>
    </ligand>
</feature>
<dbReference type="EMBL" id="PIPL01000002">
    <property type="protein sequence ID" value="RUO24497.1"/>
    <property type="molecule type" value="Genomic_DNA"/>
</dbReference>
<dbReference type="GO" id="GO:0004733">
    <property type="term" value="F:pyridoxamine phosphate oxidase activity"/>
    <property type="evidence" value="ECO:0007669"/>
    <property type="project" value="UniProtKB-UniRule"/>
</dbReference>
<dbReference type="Pfam" id="PF01243">
    <property type="entry name" value="PNPOx_N"/>
    <property type="match status" value="1"/>
</dbReference>
<evidence type="ECO:0000313" key="11">
    <source>
        <dbReference type="Proteomes" id="UP000288293"/>
    </source>
</evidence>
<dbReference type="Proteomes" id="UP000288293">
    <property type="component" value="Unassembled WGS sequence"/>
</dbReference>
<dbReference type="OrthoDB" id="9780392at2"/>
<gene>
    <name evidence="5 10" type="primary">pdxH</name>
    <name evidence="10" type="ORF">CWE09_11640</name>
</gene>
<feature type="binding site" evidence="5 6">
    <location>
        <position position="66"/>
    </location>
    <ligand>
        <name>substrate</name>
    </ligand>
</feature>
<comment type="catalytic activity">
    <reaction evidence="5">
        <text>pyridoxine 5'-phosphate + O2 = pyridoxal 5'-phosphate + H2O2</text>
        <dbReference type="Rhea" id="RHEA:15149"/>
        <dbReference type="ChEBI" id="CHEBI:15379"/>
        <dbReference type="ChEBI" id="CHEBI:16240"/>
        <dbReference type="ChEBI" id="CHEBI:58589"/>
        <dbReference type="ChEBI" id="CHEBI:597326"/>
        <dbReference type="EC" id="1.4.3.5"/>
    </reaction>
</comment>
<dbReference type="RefSeq" id="WP_126804199.1">
    <property type="nucleotide sequence ID" value="NZ_PIPL01000002.1"/>
</dbReference>
<evidence type="ECO:0000259" key="9">
    <source>
        <dbReference type="Pfam" id="PF10590"/>
    </source>
</evidence>
<evidence type="ECO:0000256" key="7">
    <source>
        <dbReference type="PIRSR" id="PIRSR000190-2"/>
    </source>
</evidence>
<comment type="catalytic activity">
    <reaction evidence="5">
        <text>pyridoxamine 5'-phosphate + O2 + H2O = pyridoxal 5'-phosphate + H2O2 + NH4(+)</text>
        <dbReference type="Rhea" id="RHEA:15817"/>
        <dbReference type="ChEBI" id="CHEBI:15377"/>
        <dbReference type="ChEBI" id="CHEBI:15379"/>
        <dbReference type="ChEBI" id="CHEBI:16240"/>
        <dbReference type="ChEBI" id="CHEBI:28938"/>
        <dbReference type="ChEBI" id="CHEBI:58451"/>
        <dbReference type="ChEBI" id="CHEBI:597326"/>
        <dbReference type="EC" id="1.4.3.5"/>
    </reaction>
</comment>
<feature type="binding site" evidence="6">
    <location>
        <begin position="7"/>
        <end position="10"/>
    </location>
    <ligand>
        <name>substrate</name>
    </ligand>
</feature>
<dbReference type="UniPathway" id="UPA01068">
    <property type="reaction ID" value="UER00304"/>
</dbReference>
<dbReference type="GO" id="GO:0010181">
    <property type="term" value="F:FMN binding"/>
    <property type="evidence" value="ECO:0007669"/>
    <property type="project" value="UniProtKB-UniRule"/>
</dbReference>
<dbReference type="EC" id="1.4.3.5" evidence="5"/>
<dbReference type="InterPro" id="IPR019576">
    <property type="entry name" value="Pyridoxamine_oxidase_dimer_C"/>
</dbReference>
<dbReference type="InterPro" id="IPR019740">
    <property type="entry name" value="Pyridox_Oxase_CS"/>
</dbReference>
<protein>
    <recommendedName>
        <fullName evidence="5">Pyridoxine/pyridoxamine 5'-phosphate oxidase</fullName>
        <ecNumber evidence="5">1.4.3.5</ecNumber>
    </recommendedName>
    <alternativeName>
        <fullName evidence="5">PNP/PMP oxidase</fullName>
        <shortName evidence="5">PNPOx</shortName>
    </alternativeName>
    <alternativeName>
        <fullName evidence="5">Pyridoxal 5'-phosphate synthase</fullName>
    </alternativeName>
</protein>
<feature type="binding site" evidence="5 6">
    <location>
        <position position="131"/>
    </location>
    <ligand>
        <name>substrate</name>
    </ligand>
</feature>
<dbReference type="SUPFAM" id="SSF50475">
    <property type="entry name" value="FMN-binding split barrel"/>
    <property type="match status" value="1"/>
</dbReference>
<dbReference type="NCBIfam" id="NF004231">
    <property type="entry name" value="PRK05679.1"/>
    <property type="match status" value="1"/>
</dbReference>
<dbReference type="Pfam" id="PF10590">
    <property type="entry name" value="PNP_phzG_C"/>
    <property type="match status" value="1"/>
</dbReference>
<feature type="binding site" evidence="5 6">
    <location>
        <begin position="192"/>
        <end position="194"/>
    </location>
    <ligand>
        <name>substrate</name>
    </ligand>
</feature>
<dbReference type="PANTHER" id="PTHR10851:SF0">
    <property type="entry name" value="PYRIDOXINE-5'-PHOSPHATE OXIDASE"/>
    <property type="match status" value="1"/>
</dbReference>
<evidence type="ECO:0000256" key="6">
    <source>
        <dbReference type="PIRSR" id="PIRSR000190-1"/>
    </source>
</evidence>
<evidence type="ECO:0000256" key="2">
    <source>
        <dbReference type="ARBA" id="ARBA00022630"/>
    </source>
</evidence>
<keyword evidence="11" id="KW-1185">Reference proteome</keyword>
<feature type="domain" description="Pyridoxamine 5'-phosphate oxidase N-terminal" evidence="8">
    <location>
        <begin position="36"/>
        <end position="153"/>
    </location>
</feature>
<evidence type="ECO:0000256" key="1">
    <source>
        <dbReference type="ARBA" id="ARBA00007301"/>
    </source>
</evidence>
<feature type="binding site" evidence="5 7">
    <location>
        <position position="82"/>
    </location>
    <ligand>
        <name>FMN</name>
        <dbReference type="ChEBI" id="CHEBI:58210"/>
    </ligand>
</feature>
<keyword evidence="3 5" id="KW-0288">FMN</keyword>
<feature type="domain" description="Pyridoxine 5'-phosphate oxidase dimerisation C-terminal" evidence="9">
    <location>
        <begin position="173"/>
        <end position="214"/>
    </location>
</feature>
<comment type="subunit">
    <text evidence="5">Homodimer.</text>
</comment>
<feature type="binding site" evidence="5 7">
    <location>
        <position position="83"/>
    </location>
    <ligand>
        <name>FMN</name>
        <dbReference type="ChEBI" id="CHEBI:58210"/>
    </ligand>
</feature>
<dbReference type="GO" id="GO:0008615">
    <property type="term" value="P:pyridoxine biosynthetic process"/>
    <property type="evidence" value="ECO:0007669"/>
    <property type="project" value="UniProtKB-UniRule"/>
</dbReference>
<keyword evidence="2 5" id="KW-0285">Flavoprotein</keyword>
<dbReference type="PANTHER" id="PTHR10851">
    <property type="entry name" value="PYRIDOXINE-5-PHOSPHATE OXIDASE"/>
    <property type="match status" value="1"/>
</dbReference>
<comment type="pathway">
    <text evidence="5">Cofactor metabolism; pyridoxal 5'-phosphate salvage; pyridoxal 5'-phosphate from pyridoxamine 5'-phosphate: step 1/1.</text>
</comment>
<organism evidence="10 11">
    <name type="scientific">Aliidiomarina minuta</name>
    <dbReference type="NCBI Taxonomy" id="880057"/>
    <lineage>
        <taxon>Bacteria</taxon>
        <taxon>Pseudomonadati</taxon>
        <taxon>Pseudomonadota</taxon>
        <taxon>Gammaproteobacteria</taxon>
        <taxon>Alteromonadales</taxon>
        <taxon>Idiomarinaceae</taxon>
        <taxon>Aliidiomarina</taxon>
    </lineage>
</organism>
<feature type="binding site" evidence="5 7">
    <location>
        <position position="105"/>
    </location>
    <ligand>
        <name>FMN</name>
        <dbReference type="ChEBI" id="CHEBI:58210"/>
    </ligand>
</feature>
<evidence type="ECO:0000256" key="3">
    <source>
        <dbReference type="ARBA" id="ARBA00022643"/>
    </source>
</evidence>
<dbReference type="InterPro" id="IPR012349">
    <property type="entry name" value="Split_barrel_FMN-bd"/>
</dbReference>
<evidence type="ECO:0000313" key="10">
    <source>
        <dbReference type="EMBL" id="RUO24497.1"/>
    </source>
</evidence>
<proteinExistence type="inferred from homology"/>
<feature type="binding site" evidence="5 6">
    <location>
        <position position="123"/>
    </location>
    <ligand>
        <name>substrate</name>
    </ligand>
</feature>
<dbReference type="HAMAP" id="MF_01629">
    <property type="entry name" value="PdxH"/>
    <property type="match status" value="1"/>
</dbReference>
<dbReference type="PROSITE" id="PS01064">
    <property type="entry name" value="PYRIDOX_OXIDASE"/>
    <property type="match status" value="1"/>
</dbReference>
<sequence length="214" mass="24886">MKIDDIRREYQLQKLQRKQLSDDPVLQFESWLNQAKLAELSADPTAMVVATADVQGKVSQRVVLLKAFDEQGFVFYTNLNSKKAQQIETNANCSLHFAWLPLERQITIEGKAEYLSEEHNQAYFHSRPRSSQIAAWASAQSQPVADRQALDAQYQAREEEFANMDTIPLPPFWGGILIRPEYIEFWQGRASRLHDRFAYQLDSERNWNIQRLQP</sequence>
<comment type="pathway">
    <text evidence="5">Cofactor metabolism; pyridoxal 5'-phosphate salvage; pyridoxal 5'-phosphate from pyridoxine 5'-phosphate: step 1/1.</text>
</comment>
<evidence type="ECO:0000256" key="5">
    <source>
        <dbReference type="HAMAP-Rule" id="MF_01629"/>
    </source>
</evidence>
<keyword evidence="5" id="KW-0664">Pyridoxine biosynthesis</keyword>
<dbReference type="Gene3D" id="2.30.110.10">
    <property type="entry name" value="Electron Transport, Fmn-binding Protein, Chain A"/>
    <property type="match status" value="1"/>
</dbReference>
<comment type="similarity">
    <text evidence="1 5">Belongs to the pyridoxamine 5'-phosphate oxidase family.</text>
</comment>
<feature type="binding site" evidence="5 7">
    <location>
        <position position="196"/>
    </location>
    <ligand>
        <name>FMN</name>
        <dbReference type="ChEBI" id="CHEBI:58210"/>
    </ligand>
</feature>
<keyword evidence="4 5" id="KW-0560">Oxidoreductase</keyword>
<comment type="function">
    <text evidence="5">Catalyzes the oxidation of either pyridoxine 5'-phosphate (PNP) or pyridoxamine 5'-phosphate (PMP) into pyridoxal 5'-phosphate (PLP).</text>
</comment>
<feature type="binding site" evidence="5 7">
    <location>
        <begin position="140"/>
        <end position="141"/>
    </location>
    <ligand>
        <name>FMN</name>
        <dbReference type="ChEBI" id="CHEBI:58210"/>
    </ligand>
</feature>
<feature type="binding site" evidence="5 7">
    <location>
        <position position="186"/>
    </location>
    <ligand>
        <name>FMN</name>
        <dbReference type="ChEBI" id="CHEBI:58210"/>
    </ligand>
</feature>
<dbReference type="NCBIfam" id="TIGR00558">
    <property type="entry name" value="pdxH"/>
    <property type="match status" value="1"/>
</dbReference>
<feature type="binding site" evidence="5 7">
    <location>
        <begin position="61"/>
        <end position="66"/>
    </location>
    <ligand>
        <name>FMN</name>
        <dbReference type="ChEBI" id="CHEBI:58210"/>
    </ligand>
</feature>
<accession>A0A432W508</accession>
<evidence type="ECO:0000256" key="4">
    <source>
        <dbReference type="ARBA" id="ARBA00023002"/>
    </source>
</evidence>
<dbReference type="InterPro" id="IPR011576">
    <property type="entry name" value="Pyridox_Oxase_N"/>
</dbReference>
<feature type="binding site" evidence="5 6">
    <location>
        <position position="127"/>
    </location>
    <ligand>
        <name>substrate</name>
    </ligand>
</feature>
<dbReference type="InterPro" id="IPR000659">
    <property type="entry name" value="Pyridox_Oxase"/>
</dbReference>
<comment type="caution">
    <text evidence="10">The sequence shown here is derived from an EMBL/GenBank/DDBJ whole genome shotgun (WGS) entry which is preliminary data.</text>
</comment>
<comment type="cofactor">
    <cofactor evidence="5 7">
        <name>FMN</name>
        <dbReference type="ChEBI" id="CHEBI:58210"/>
    </cofactor>
    <text evidence="5 7">Binds 1 FMN per subunit.</text>
</comment>
<evidence type="ECO:0000259" key="8">
    <source>
        <dbReference type="Pfam" id="PF01243"/>
    </source>
</evidence>